<name>A0A147JAE4_9SPHN</name>
<gene>
    <name evidence="1" type="ORF">NS258_07160</name>
</gene>
<dbReference type="Proteomes" id="UP000074410">
    <property type="component" value="Unassembled WGS sequence"/>
</dbReference>
<comment type="caution">
    <text evidence="1">The sequence shown here is derived from an EMBL/GenBank/DDBJ whole genome shotgun (WGS) entry which is preliminary data.</text>
</comment>
<dbReference type="AlphaFoldDB" id="A0A147JAE4"/>
<dbReference type="RefSeq" id="WP_058716428.1">
    <property type="nucleotide sequence ID" value="NZ_LDTC01000050.1"/>
</dbReference>
<accession>A0A147JAE4</accession>
<proteinExistence type="predicted"/>
<reference evidence="1 2" key="1">
    <citation type="journal article" date="2016" name="Front. Microbiol.">
        <title>Genomic Resource of Rice Seed Associated Bacteria.</title>
        <authorList>
            <person name="Midha S."/>
            <person name="Bansal K."/>
            <person name="Sharma S."/>
            <person name="Kumar N."/>
            <person name="Patil P.P."/>
            <person name="Chaudhry V."/>
            <person name="Patil P.B."/>
        </authorList>
    </citation>
    <scope>NUCLEOTIDE SEQUENCE [LARGE SCALE GENOMIC DNA]</scope>
    <source>
        <strain evidence="1 2">NS258</strain>
    </source>
</reference>
<dbReference type="PATRIC" id="fig|33051.5.peg.2408"/>
<protein>
    <submittedName>
        <fullName evidence="1">Uncharacterized protein</fullName>
    </submittedName>
</protein>
<evidence type="ECO:0000313" key="1">
    <source>
        <dbReference type="EMBL" id="KTW14541.1"/>
    </source>
</evidence>
<evidence type="ECO:0000313" key="2">
    <source>
        <dbReference type="Proteomes" id="UP000074410"/>
    </source>
</evidence>
<dbReference type="EMBL" id="LDTC01000050">
    <property type="protein sequence ID" value="KTW14541.1"/>
    <property type="molecule type" value="Genomic_DNA"/>
</dbReference>
<sequence length="390" mass="42603">MILLPLLFQAQTPLSSPAPPVEKPIATLPTEDGSTITVTGGNLKAAKADLDQCLRDHCPPKEDIQRSLTYAELQFIAGDYPGSHRTLTESRSRNARYAAELPVEVAGLHRAVGRVTRLNGLETSPVTSFADAVYALRAGLPKGAPCIWEQRLEVGDALAREGRAYGALQHYSWVAHAANKAGMTDVLGMALVRTAILTNAIAADNPQWRQRAQESIDKVLRRTEPGMRPYRNVVRTIPIQLVPEKDRPAIIDKVVAELESDGEHQALVYSPNIYPRDLPQGAALTEAGPAFVDISFRVMPDGHVTDIEPVNLTAATRPAWVDVVTKAIGERRYTALRNPGHADGTLRLERYTFISRQTPQAGSRIASRTADRQISRLDLTAAVDPVAARR</sequence>
<organism evidence="1 2">
    <name type="scientific">Sphingomonas sanguinis</name>
    <dbReference type="NCBI Taxonomy" id="33051"/>
    <lineage>
        <taxon>Bacteria</taxon>
        <taxon>Pseudomonadati</taxon>
        <taxon>Pseudomonadota</taxon>
        <taxon>Alphaproteobacteria</taxon>
        <taxon>Sphingomonadales</taxon>
        <taxon>Sphingomonadaceae</taxon>
        <taxon>Sphingomonas</taxon>
    </lineage>
</organism>